<keyword evidence="4" id="KW-1185">Reference proteome</keyword>
<evidence type="ECO:0000256" key="1">
    <source>
        <dbReference type="SAM" id="MobiDB-lite"/>
    </source>
</evidence>
<feature type="signal peptide" evidence="2">
    <location>
        <begin position="1"/>
        <end position="20"/>
    </location>
</feature>
<dbReference type="AlphaFoldDB" id="A0A903VVC4"/>
<feature type="compositionally biased region" description="Basic and acidic residues" evidence="1">
    <location>
        <begin position="71"/>
        <end position="85"/>
    </location>
</feature>
<evidence type="ECO:0000256" key="2">
    <source>
        <dbReference type="SAM" id="SignalP"/>
    </source>
</evidence>
<reference evidence="3 4" key="1">
    <citation type="submission" date="2017-06" db="EMBL/GenBank/DDBJ databases">
        <title>Aedes aegypti genome working group (AGWG) sequencing and assembly.</title>
        <authorList>
            <consortium name="Aedes aegypti Genome Working Group (AGWG)"/>
            <person name="Matthews B.J."/>
        </authorList>
    </citation>
    <scope>NUCLEOTIDE SEQUENCE [LARGE SCALE GENOMIC DNA]</scope>
    <source>
        <strain evidence="3 4">LVP_AGWG</strain>
    </source>
</reference>
<protein>
    <recommendedName>
        <fullName evidence="5">Secreted protein</fullName>
    </recommendedName>
</protein>
<organism evidence="3 4">
    <name type="scientific">Aedes aegypti</name>
    <name type="common">Yellowfever mosquito</name>
    <name type="synonym">Culex aegypti</name>
    <dbReference type="NCBI Taxonomy" id="7159"/>
    <lineage>
        <taxon>Eukaryota</taxon>
        <taxon>Metazoa</taxon>
        <taxon>Ecdysozoa</taxon>
        <taxon>Arthropoda</taxon>
        <taxon>Hexapoda</taxon>
        <taxon>Insecta</taxon>
        <taxon>Pterygota</taxon>
        <taxon>Neoptera</taxon>
        <taxon>Endopterygota</taxon>
        <taxon>Diptera</taxon>
        <taxon>Nematocera</taxon>
        <taxon>Culicoidea</taxon>
        <taxon>Culicidae</taxon>
        <taxon>Culicinae</taxon>
        <taxon>Aedini</taxon>
        <taxon>Aedes</taxon>
        <taxon>Stegomyia</taxon>
    </lineage>
</organism>
<reference evidence="3" key="2">
    <citation type="submission" date="2022-10" db="UniProtKB">
        <authorList>
            <consortium name="EnsemblMetazoa"/>
        </authorList>
    </citation>
    <scope>IDENTIFICATION</scope>
    <source>
        <strain evidence="3">LVP_AGWG</strain>
    </source>
</reference>
<evidence type="ECO:0000313" key="3">
    <source>
        <dbReference type="EnsemblMetazoa" id="AAEL029097-PA"/>
    </source>
</evidence>
<keyword evidence="2" id="KW-0732">Signal</keyword>
<feature type="region of interest" description="Disordered" evidence="1">
    <location>
        <begin position="60"/>
        <end position="90"/>
    </location>
</feature>
<proteinExistence type="predicted"/>
<evidence type="ECO:0000313" key="4">
    <source>
        <dbReference type="Proteomes" id="UP000008820"/>
    </source>
</evidence>
<dbReference type="Proteomes" id="UP000008820">
    <property type="component" value="Chromosome 2"/>
</dbReference>
<feature type="chain" id="PRO_5037448991" description="Secreted protein" evidence="2">
    <location>
        <begin position="21"/>
        <end position="123"/>
    </location>
</feature>
<accession>A0A903VVC4</accession>
<sequence>MVNVTSIAILLLAVVANAYGRINLRRNNVAVNVGFQLPGARLLGALAKLPFSVQYVPDGLQAPPPPLHHPHGPEGGEHAHPDERGVHHHHHYHGLEEAALQHSIGPEFGGFGNEVGYNEVYRR</sequence>
<evidence type="ECO:0008006" key="5">
    <source>
        <dbReference type="Google" id="ProtNLM"/>
    </source>
</evidence>
<name>A0A903VVC4_AEDAE</name>
<dbReference type="EnsemblMetazoa" id="AAEL029097-RA">
    <property type="protein sequence ID" value="AAEL029097-PA"/>
    <property type="gene ID" value="AAEL029097"/>
</dbReference>